<feature type="binding site" evidence="8">
    <location>
        <position position="224"/>
    </location>
    <ligand>
        <name>Mg(2+)</name>
        <dbReference type="ChEBI" id="CHEBI:18420"/>
    </ligand>
</feature>
<dbReference type="EMBL" id="JPVZ01000001">
    <property type="protein sequence ID" value="OAZ12183.1"/>
    <property type="molecule type" value="Genomic_DNA"/>
</dbReference>
<gene>
    <name evidence="11" type="ORF">TH4_03740</name>
</gene>
<keyword evidence="7" id="KW-0560">Oxidoreductase</keyword>
<protein>
    <recommendedName>
        <fullName evidence="5 7">Pyruvate dehydrogenase E1 component</fullName>
        <ecNumber evidence="7">1.2.4.1</ecNumber>
    </recommendedName>
</protein>
<organism evidence="11 12">
    <name type="scientific">Thalassospira tepidiphila MCCC 1A03514</name>
    <dbReference type="NCBI Taxonomy" id="1177930"/>
    <lineage>
        <taxon>Bacteria</taxon>
        <taxon>Pseudomonadati</taxon>
        <taxon>Pseudomonadota</taxon>
        <taxon>Alphaproteobacteria</taxon>
        <taxon>Rhodospirillales</taxon>
        <taxon>Thalassospiraceae</taxon>
        <taxon>Thalassospira</taxon>
    </lineage>
</organism>
<evidence type="ECO:0000256" key="8">
    <source>
        <dbReference type="PIRSR" id="PIRSR000156-1"/>
    </source>
</evidence>
<evidence type="ECO:0000256" key="9">
    <source>
        <dbReference type="SAM" id="MobiDB-lite"/>
    </source>
</evidence>
<feature type="compositionally biased region" description="Basic and acidic residues" evidence="9">
    <location>
        <begin position="1"/>
        <end position="12"/>
    </location>
</feature>
<dbReference type="GO" id="GO:0046872">
    <property type="term" value="F:metal ion binding"/>
    <property type="evidence" value="ECO:0007669"/>
    <property type="project" value="UniProtKB-KW"/>
</dbReference>
<dbReference type="PANTHER" id="PTHR43825:SF4">
    <property type="entry name" value="PYRUVATE DEHYDROGENASE E1 COMPONENT"/>
    <property type="match status" value="1"/>
</dbReference>
<dbReference type="EC" id="1.2.4.1" evidence="7"/>
<dbReference type="InterPro" id="IPR051157">
    <property type="entry name" value="PDH/Transketolase"/>
</dbReference>
<evidence type="ECO:0000256" key="6">
    <source>
        <dbReference type="ARBA" id="ARBA00051231"/>
    </source>
</evidence>
<dbReference type="InterPro" id="IPR005474">
    <property type="entry name" value="Transketolase_N"/>
</dbReference>
<evidence type="ECO:0000256" key="5">
    <source>
        <dbReference type="ARBA" id="ARBA00017172"/>
    </source>
</evidence>
<dbReference type="AlphaFoldDB" id="A0A853L772"/>
<dbReference type="SUPFAM" id="SSF52518">
    <property type="entry name" value="Thiamin diphosphate-binding fold (THDP-binding)"/>
    <property type="match status" value="2"/>
</dbReference>
<dbReference type="Proteomes" id="UP000094009">
    <property type="component" value="Unassembled WGS sequence"/>
</dbReference>
<comment type="caution">
    <text evidence="11">The sequence shown here is derived from an EMBL/GenBank/DDBJ whole genome shotgun (WGS) entry which is preliminary data.</text>
</comment>
<comment type="cofactor">
    <cofactor evidence="1 8">
        <name>Mg(2+)</name>
        <dbReference type="ChEBI" id="CHEBI:18420"/>
    </cofactor>
</comment>
<comment type="catalytic activity">
    <reaction evidence="6 7">
        <text>N(6)-[(R)-lipoyl]-L-lysyl-[protein] + pyruvate + H(+) = N(6)-[(R)-S(8)-acetyldihydrolipoyl]-L-lysyl-[protein] + CO2</text>
        <dbReference type="Rhea" id="RHEA:19189"/>
        <dbReference type="Rhea" id="RHEA-COMP:10474"/>
        <dbReference type="Rhea" id="RHEA-COMP:10478"/>
        <dbReference type="ChEBI" id="CHEBI:15361"/>
        <dbReference type="ChEBI" id="CHEBI:15378"/>
        <dbReference type="ChEBI" id="CHEBI:16526"/>
        <dbReference type="ChEBI" id="CHEBI:83099"/>
        <dbReference type="ChEBI" id="CHEBI:83111"/>
        <dbReference type="EC" id="1.2.4.1"/>
    </reaction>
</comment>
<accession>A0A853L772</accession>
<dbReference type="PANTHER" id="PTHR43825">
    <property type="entry name" value="PYRUVATE DEHYDROGENASE E1 COMPONENT"/>
    <property type="match status" value="1"/>
</dbReference>
<keyword evidence="7" id="KW-0670">Pyruvate</keyword>
<name>A0A853L772_9PROT</name>
<feature type="region of interest" description="Disordered" evidence="9">
    <location>
        <begin position="1"/>
        <end position="21"/>
    </location>
</feature>
<keyword evidence="7" id="KW-0786">Thiamine pyrophosphate</keyword>
<reference evidence="11 12" key="1">
    <citation type="submission" date="2014-07" db="EMBL/GenBank/DDBJ databases">
        <title>Draft genome sequence of Thalassospira tepidiphila 1-1B.</title>
        <authorList>
            <person name="Lai Q."/>
            <person name="Shao Z."/>
        </authorList>
    </citation>
    <scope>NUCLEOTIDE SEQUENCE [LARGE SCALE GENOMIC DNA]</scope>
    <source>
        <strain evidence="11 12">MCCC 1A03514</strain>
    </source>
</reference>
<dbReference type="Gene3D" id="3.40.50.920">
    <property type="match status" value="1"/>
</dbReference>
<evidence type="ECO:0000313" key="11">
    <source>
        <dbReference type="EMBL" id="OAZ12183.1"/>
    </source>
</evidence>
<evidence type="ECO:0000313" key="12">
    <source>
        <dbReference type="Proteomes" id="UP000094009"/>
    </source>
</evidence>
<keyword evidence="8" id="KW-0460">Magnesium</keyword>
<dbReference type="InterPro" id="IPR029061">
    <property type="entry name" value="THDP-binding"/>
</dbReference>
<evidence type="ECO:0000259" key="10">
    <source>
        <dbReference type="SMART" id="SM00861"/>
    </source>
</evidence>
<feature type="binding site" evidence="8">
    <location>
        <position position="226"/>
    </location>
    <ligand>
        <name>Mg(2+)</name>
        <dbReference type="ChEBI" id="CHEBI:18420"/>
    </ligand>
</feature>
<dbReference type="InterPro" id="IPR005475">
    <property type="entry name" value="Transketolase-like_Pyr-bd"/>
</dbReference>
<evidence type="ECO:0000256" key="7">
    <source>
        <dbReference type="PIRNR" id="PIRNR000156"/>
    </source>
</evidence>
<dbReference type="InterPro" id="IPR004660">
    <property type="entry name" value="PDH_E1"/>
</dbReference>
<dbReference type="PIRSF" id="PIRSF000156">
    <property type="entry name" value="Pyruvate_dh_E1"/>
    <property type="match status" value="1"/>
</dbReference>
<proteinExistence type="inferred from homology"/>
<dbReference type="Pfam" id="PF17831">
    <property type="entry name" value="PDH_E1_M"/>
    <property type="match status" value="1"/>
</dbReference>
<dbReference type="InterPro" id="IPR041621">
    <property type="entry name" value="PDH_E1_M"/>
</dbReference>
<dbReference type="SMART" id="SM00861">
    <property type="entry name" value="Transket_pyr"/>
    <property type="match status" value="1"/>
</dbReference>
<dbReference type="SUPFAM" id="SSF52922">
    <property type="entry name" value="TK C-terminal domain-like"/>
    <property type="match status" value="1"/>
</dbReference>
<dbReference type="InterPro" id="IPR009014">
    <property type="entry name" value="Transketo_C/PFOR_II"/>
</dbReference>
<evidence type="ECO:0000256" key="2">
    <source>
        <dbReference type="ARBA" id="ARBA00001964"/>
    </source>
</evidence>
<sequence length="808" mass="88765">MKPAISDKKESNQEMSVQESAPEIGEIIEASSTADINAKDLEMLGLLEKKVRWLSSWTIHNANHLRPKRDGIKVGGHQASCASMTTLMTALYFNVLRPQDRVAVKPHASPVFHAINYLFGRQTKEKLEAFRSFGGAQSYPSRTKDGDQVDFSTGSVGLGAAVTNFAALTQDYLRYKDMLPKDETPGRMVALVGDAELDEGNIYEALLDTWKHDIRNVWWVIDYNRQSLDGMIDAHLFRVIGRFFRAVGWNVITIKYGRKLHDAFAKPGGKSLKKWLNDVPNDIYSALTFQGGAAWRKQITSDMEGDNALASLLGDYDDDQLHDLMTNLGGHCMEAVLSAFDAVPNDKPTVFIAYTVKGYGTPLQGHKDNHAGLMNVPQMDAFKLQNKIADGQEWDVAAGLDISADALRDYIAKAPFNDDAPRNKSAKHITIPEMPYARAETSSTQEVFGKILNELAKMKNSDLSDRIVTTSPDVTVSTNLGGFVNQRGLFGREELADEFKERKVPSAQKWIRSPSGQHVELGIAENNLFLNLAALGLSHSLFGQRLFPIGTLYDPFIARGLDALNYACYQDARFMVVATPSGITLAPEGGAHQSISTPMIGMGQPGLTSFEPSFGDELAAIMGWSFEHMQDPDGGSIYLRLSTKPLSQPERDLSESEKTEIISGGYWLRQPGKDCKMAIAYCGAMAPEAIAAWEKLSEDHPGLGLLAVTSTDRLYNEWQDLERARLEGKADGKMAHVENLLKPLASDARLVTVIDGHPAALAWLGGVRGHAVAPLGVNAFGQCGDSIALYDHYQIGTDAILRAAKRWD</sequence>
<feature type="binding site" evidence="8">
    <location>
        <position position="194"/>
    </location>
    <ligand>
        <name>Mg(2+)</name>
        <dbReference type="ChEBI" id="CHEBI:18420"/>
    </ligand>
</feature>
<comment type="function">
    <text evidence="3 7">Component of the pyruvate dehydrogenase (PDH) complex, that catalyzes the overall conversion of pyruvate to acetyl-CoA and CO(2).</text>
</comment>
<evidence type="ECO:0000256" key="1">
    <source>
        <dbReference type="ARBA" id="ARBA00001946"/>
    </source>
</evidence>
<dbReference type="Gene3D" id="3.40.50.970">
    <property type="match status" value="2"/>
</dbReference>
<evidence type="ECO:0000256" key="3">
    <source>
        <dbReference type="ARBA" id="ARBA00003157"/>
    </source>
</evidence>
<evidence type="ECO:0000256" key="4">
    <source>
        <dbReference type="ARBA" id="ARBA00007131"/>
    </source>
</evidence>
<dbReference type="Pfam" id="PF00456">
    <property type="entry name" value="Transketolase_N"/>
    <property type="match status" value="1"/>
</dbReference>
<comment type="similarity">
    <text evidence="4">Belongs to the transketolase family.</text>
</comment>
<feature type="domain" description="Transketolase-like pyrimidine-binding" evidence="10">
    <location>
        <begin position="442"/>
        <end position="648"/>
    </location>
</feature>
<keyword evidence="8" id="KW-0479">Metal-binding</keyword>
<dbReference type="GO" id="GO:0004739">
    <property type="term" value="F:pyruvate dehydrogenase (acetyl-transferring) activity"/>
    <property type="evidence" value="ECO:0007669"/>
    <property type="project" value="UniProtKB-EC"/>
</dbReference>
<comment type="cofactor">
    <cofactor evidence="2 7">
        <name>thiamine diphosphate</name>
        <dbReference type="ChEBI" id="CHEBI:58937"/>
    </cofactor>
</comment>